<protein>
    <submittedName>
        <fullName evidence="2">Uncharacterized protein</fullName>
    </submittedName>
</protein>
<dbReference type="AlphaFoldDB" id="A9WN92"/>
<evidence type="ECO:0000313" key="3">
    <source>
        <dbReference type="Proteomes" id="UP000002007"/>
    </source>
</evidence>
<reference evidence="3" key="1">
    <citation type="journal article" date="2008" name="J. Bacteriol.">
        <title>Genome sequence of the fish pathogen Renibacterium salmoninarum suggests reductive evolution away from an environmental Arthrobacter ancestor.</title>
        <authorList>
            <person name="Wiens G.D."/>
            <person name="Rockey D.D."/>
            <person name="Wu Z."/>
            <person name="Chang J."/>
            <person name="Levy R."/>
            <person name="Crane S."/>
            <person name="Chen D.S."/>
            <person name="Capri G.R."/>
            <person name="Burnett J.R."/>
            <person name="Sudheesh P.S."/>
            <person name="Schipma M.J."/>
            <person name="Burd H."/>
            <person name="Bhattacharyya A."/>
            <person name="Rhodes L.D."/>
            <person name="Kaul R."/>
            <person name="Strom M.S."/>
        </authorList>
    </citation>
    <scope>NUCLEOTIDE SEQUENCE [LARGE SCALE GENOMIC DNA]</scope>
    <source>
        <strain evidence="3">ATCC 33209 / DSM 20767 / JCM 11484 / NBRC 15589 / NCIMB 2235</strain>
    </source>
</reference>
<dbReference type="KEGG" id="rsa:RSal33209_1354"/>
<dbReference type="STRING" id="288705.RSal33209_1354"/>
<accession>A9WN92</accession>
<dbReference type="eggNOG" id="ENOG503343S">
    <property type="taxonomic scope" value="Bacteria"/>
</dbReference>
<evidence type="ECO:0000256" key="1">
    <source>
        <dbReference type="SAM" id="Phobius"/>
    </source>
</evidence>
<organism evidence="2 3">
    <name type="scientific">Renibacterium salmoninarum (strain ATCC 33209 / DSM 20767 / JCM 11484 / NBRC 15589 / NCIMB 2235)</name>
    <dbReference type="NCBI Taxonomy" id="288705"/>
    <lineage>
        <taxon>Bacteria</taxon>
        <taxon>Bacillati</taxon>
        <taxon>Actinomycetota</taxon>
        <taxon>Actinomycetes</taxon>
        <taxon>Micrococcales</taxon>
        <taxon>Micrococcaceae</taxon>
        <taxon>Renibacterium</taxon>
    </lineage>
</organism>
<dbReference type="Proteomes" id="UP000002007">
    <property type="component" value="Chromosome"/>
</dbReference>
<dbReference type="HOGENOM" id="CLU_116587_3_1_11"/>
<dbReference type="RefSeq" id="WP_012244772.1">
    <property type="nucleotide sequence ID" value="NC_010168.1"/>
</dbReference>
<gene>
    <name evidence="2" type="ordered locus">RSal33209_1354</name>
</gene>
<name>A9WN92_RENSM</name>
<keyword evidence="1" id="KW-0472">Membrane</keyword>
<keyword evidence="1" id="KW-0812">Transmembrane</keyword>
<sequence length="165" mass="17599">MLPSSREPFNSVKLTTDISRHLPRVFFEERESGSAMIEFVFLGLILLVPVVYLIITLGQLQAGAFAVVGAADQAAKVYVTAPESGSAQGQAEQAVQLAMHDFGFRAEDVTLQINCDPADCQSSGSVVKVSVKVAVPLPLIPYLPGVQLHAATMAAEATQVVGRFR</sequence>
<dbReference type="EMBL" id="CP000910">
    <property type="protein sequence ID" value="ABY23091.1"/>
    <property type="molecule type" value="Genomic_DNA"/>
</dbReference>
<keyword evidence="3" id="KW-1185">Reference proteome</keyword>
<keyword evidence="1" id="KW-1133">Transmembrane helix</keyword>
<evidence type="ECO:0000313" key="2">
    <source>
        <dbReference type="EMBL" id="ABY23091.1"/>
    </source>
</evidence>
<feature type="transmembrane region" description="Helical" evidence="1">
    <location>
        <begin position="35"/>
        <end position="55"/>
    </location>
</feature>
<proteinExistence type="predicted"/>